<dbReference type="Proteomes" id="UP000275232">
    <property type="component" value="Unassembled WGS sequence"/>
</dbReference>
<gene>
    <name evidence="2" type="ORF">EG799_12045</name>
</gene>
<evidence type="ECO:0000313" key="3">
    <source>
        <dbReference type="Proteomes" id="UP000275232"/>
    </source>
</evidence>
<evidence type="ECO:0000256" key="1">
    <source>
        <dbReference type="SAM" id="SignalP"/>
    </source>
</evidence>
<comment type="caution">
    <text evidence="2">The sequence shown here is derived from an EMBL/GenBank/DDBJ whole genome shotgun (WGS) entry which is preliminary data.</text>
</comment>
<reference evidence="2 3" key="1">
    <citation type="submission" date="2018-11" db="EMBL/GenBank/DDBJ databases">
        <title>Erythrobacter spongiae sp. nov., isolated from a marine sponge.</title>
        <authorList>
            <person name="Zhuang L."/>
            <person name="Luo L."/>
        </authorList>
    </citation>
    <scope>NUCLEOTIDE SEQUENCE [LARGE SCALE GENOMIC DNA]</scope>
    <source>
        <strain evidence="2 3">HN-E23</strain>
    </source>
</reference>
<keyword evidence="3" id="KW-1185">Reference proteome</keyword>
<feature type="signal peptide" evidence="1">
    <location>
        <begin position="1"/>
        <end position="23"/>
    </location>
</feature>
<dbReference type="InterPro" id="IPR025514">
    <property type="entry name" value="DUF4402"/>
</dbReference>
<sequence length="195" mass="20857">MMRKRSFSRVLANAGAFGAVIFAGSALPPVAPARADVPEIRIVPDSQLRFGAFMIFGSGSRSVSPSGDVSDLAVVPIEGSRTGPAHFTISYDRGNESNHVLDIELELVLSPAQAVRVRGVEGRLSGYDTDIPGYLRVQPGQAIRLTLSNCRTRICSRSFNVGGTLHVSRQFGGAEIVVPIPIDAAVISAERQRRN</sequence>
<evidence type="ECO:0000313" key="2">
    <source>
        <dbReference type="EMBL" id="RPF72273.1"/>
    </source>
</evidence>
<dbReference type="EMBL" id="RPFZ01000001">
    <property type="protein sequence ID" value="RPF72273.1"/>
    <property type="molecule type" value="Genomic_DNA"/>
</dbReference>
<keyword evidence="1" id="KW-0732">Signal</keyword>
<dbReference type="AlphaFoldDB" id="A0A3N5CSY2"/>
<dbReference type="Pfam" id="PF14352">
    <property type="entry name" value="DUF4402"/>
    <property type="match status" value="1"/>
</dbReference>
<protein>
    <submittedName>
        <fullName evidence="2">DUF4402 domain-containing protein</fullName>
    </submittedName>
</protein>
<accession>A0A3N5CSY2</accession>
<name>A0A3N5CSY2_9SPHN</name>
<feature type="chain" id="PRO_5018002576" evidence="1">
    <location>
        <begin position="24"/>
        <end position="195"/>
    </location>
</feature>
<organism evidence="2 3">
    <name type="scientific">Aurantiacibacter spongiae</name>
    <dbReference type="NCBI Taxonomy" id="2488860"/>
    <lineage>
        <taxon>Bacteria</taxon>
        <taxon>Pseudomonadati</taxon>
        <taxon>Pseudomonadota</taxon>
        <taxon>Alphaproteobacteria</taxon>
        <taxon>Sphingomonadales</taxon>
        <taxon>Erythrobacteraceae</taxon>
        <taxon>Aurantiacibacter</taxon>
    </lineage>
</organism>
<proteinExistence type="predicted"/>